<feature type="compositionally biased region" description="Low complexity" evidence="1">
    <location>
        <begin position="1"/>
        <end position="23"/>
    </location>
</feature>
<feature type="compositionally biased region" description="Low complexity" evidence="1">
    <location>
        <begin position="278"/>
        <end position="298"/>
    </location>
</feature>
<feature type="compositionally biased region" description="Pro residues" evidence="1">
    <location>
        <begin position="175"/>
        <end position="191"/>
    </location>
</feature>
<dbReference type="EMBL" id="JARKIB010000324">
    <property type="protein sequence ID" value="KAJ7714495.1"/>
    <property type="molecule type" value="Genomic_DNA"/>
</dbReference>
<dbReference type="Proteomes" id="UP001215598">
    <property type="component" value="Unassembled WGS sequence"/>
</dbReference>
<name>A0AAD7H883_9AGAR</name>
<gene>
    <name evidence="2" type="ORF">B0H16DRAFT_523432</name>
</gene>
<evidence type="ECO:0000256" key="1">
    <source>
        <dbReference type="SAM" id="MobiDB-lite"/>
    </source>
</evidence>
<reference evidence="2" key="1">
    <citation type="submission" date="2023-03" db="EMBL/GenBank/DDBJ databases">
        <title>Massive genome expansion in bonnet fungi (Mycena s.s.) driven by repeated elements and novel gene families across ecological guilds.</title>
        <authorList>
            <consortium name="Lawrence Berkeley National Laboratory"/>
            <person name="Harder C.B."/>
            <person name="Miyauchi S."/>
            <person name="Viragh M."/>
            <person name="Kuo A."/>
            <person name="Thoen E."/>
            <person name="Andreopoulos B."/>
            <person name="Lu D."/>
            <person name="Skrede I."/>
            <person name="Drula E."/>
            <person name="Henrissat B."/>
            <person name="Morin E."/>
            <person name="Kohler A."/>
            <person name="Barry K."/>
            <person name="LaButti K."/>
            <person name="Morin E."/>
            <person name="Salamov A."/>
            <person name="Lipzen A."/>
            <person name="Mereny Z."/>
            <person name="Hegedus B."/>
            <person name="Baldrian P."/>
            <person name="Stursova M."/>
            <person name="Weitz H."/>
            <person name="Taylor A."/>
            <person name="Grigoriev I.V."/>
            <person name="Nagy L.G."/>
            <person name="Martin F."/>
            <person name="Kauserud H."/>
        </authorList>
    </citation>
    <scope>NUCLEOTIDE SEQUENCE</scope>
    <source>
        <strain evidence="2">CBHHK182m</strain>
    </source>
</reference>
<feature type="compositionally biased region" description="Polar residues" evidence="1">
    <location>
        <begin position="109"/>
        <end position="118"/>
    </location>
</feature>
<accession>A0AAD7H883</accession>
<sequence>MNEFIGTHVTRTPVGTPGPTVPGAFPTHLESESHSSTPSVTAANAQDQASALLASAPLYLPSLEQAKAYLPQGVATYLPPSPSTASAPVDVGHGATVPYTASAPEPYRQDTNSSSTVNVGHGATVPYTESIPIRRAIPNVLRHKHPLRPGARWRRGILTLVPQRTRPQRTRATPRPLPASRPPRPPPPTPTAPHAHARVGAPFLASRRRRRRRCVHAQASPRAPWPSIARAGGAIPRRAGAEREHRTRAGGGEVFVFVFGGGGGGVPAAGRGGRQRGGPRATSSSSSSAGGRPTPASGLLASHPAVASSSSSSVGGRPTPNPDLLPSHPAAGA</sequence>
<feature type="region of interest" description="Disordered" evidence="1">
    <location>
        <begin position="102"/>
        <end position="121"/>
    </location>
</feature>
<protein>
    <submittedName>
        <fullName evidence="2">Uncharacterized protein</fullName>
    </submittedName>
</protein>
<feature type="compositionally biased region" description="Low complexity" evidence="1">
    <location>
        <begin position="162"/>
        <end position="174"/>
    </location>
</feature>
<feature type="region of interest" description="Disordered" evidence="1">
    <location>
        <begin position="266"/>
        <end position="333"/>
    </location>
</feature>
<evidence type="ECO:0000313" key="3">
    <source>
        <dbReference type="Proteomes" id="UP001215598"/>
    </source>
</evidence>
<comment type="caution">
    <text evidence="2">The sequence shown here is derived from an EMBL/GenBank/DDBJ whole genome shotgun (WGS) entry which is preliminary data.</text>
</comment>
<organism evidence="2 3">
    <name type="scientific">Mycena metata</name>
    <dbReference type="NCBI Taxonomy" id="1033252"/>
    <lineage>
        <taxon>Eukaryota</taxon>
        <taxon>Fungi</taxon>
        <taxon>Dikarya</taxon>
        <taxon>Basidiomycota</taxon>
        <taxon>Agaricomycotina</taxon>
        <taxon>Agaricomycetes</taxon>
        <taxon>Agaricomycetidae</taxon>
        <taxon>Agaricales</taxon>
        <taxon>Marasmiineae</taxon>
        <taxon>Mycenaceae</taxon>
        <taxon>Mycena</taxon>
    </lineage>
</organism>
<keyword evidence="3" id="KW-1185">Reference proteome</keyword>
<evidence type="ECO:0000313" key="2">
    <source>
        <dbReference type="EMBL" id="KAJ7714495.1"/>
    </source>
</evidence>
<feature type="region of interest" description="Disordered" evidence="1">
    <location>
        <begin position="1"/>
        <end position="41"/>
    </location>
</feature>
<feature type="region of interest" description="Disordered" evidence="1">
    <location>
        <begin position="161"/>
        <end position="230"/>
    </location>
</feature>
<feature type="compositionally biased region" description="Gly residues" evidence="1">
    <location>
        <begin position="266"/>
        <end position="276"/>
    </location>
</feature>
<feature type="compositionally biased region" description="Basic residues" evidence="1">
    <location>
        <begin position="206"/>
        <end position="215"/>
    </location>
</feature>
<dbReference type="AlphaFoldDB" id="A0AAD7H883"/>
<proteinExistence type="predicted"/>